<name>A0A0A2MP29_9FLAO</name>
<proteinExistence type="predicted"/>
<reference evidence="1 2" key="1">
    <citation type="submission" date="2013-09" db="EMBL/GenBank/DDBJ databases">
        <authorList>
            <person name="Zeng Z."/>
            <person name="Chen C."/>
        </authorList>
    </citation>
    <scope>NUCLEOTIDE SEQUENCE [LARGE SCALE GENOMIC DNA]</scope>
    <source>
        <strain evidence="1 2">WB 4.1-42</strain>
    </source>
</reference>
<dbReference type="OrthoDB" id="1382189at2"/>
<dbReference type="EMBL" id="JRLY01000005">
    <property type="protein sequence ID" value="KGO93331.1"/>
    <property type="molecule type" value="Genomic_DNA"/>
</dbReference>
<keyword evidence="2" id="KW-1185">Reference proteome</keyword>
<accession>A0A0A2MP29</accession>
<dbReference type="AlphaFoldDB" id="A0A0A2MP29"/>
<comment type="caution">
    <text evidence="1">The sequence shown here is derived from an EMBL/GenBank/DDBJ whole genome shotgun (WGS) entry which is preliminary data.</text>
</comment>
<dbReference type="STRING" id="1121898.GCA_000422725_02048"/>
<organism evidence="1 2">
    <name type="scientific">Flavobacterium subsaxonicum WB 4.1-42 = DSM 21790</name>
    <dbReference type="NCBI Taxonomy" id="1121898"/>
    <lineage>
        <taxon>Bacteria</taxon>
        <taxon>Pseudomonadati</taxon>
        <taxon>Bacteroidota</taxon>
        <taxon>Flavobacteriia</taxon>
        <taxon>Flavobacteriales</taxon>
        <taxon>Flavobacteriaceae</taxon>
        <taxon>Flavobacterium</taxon>
    </lineage>
</organism>
<dbReference type="Proteomes" id="UP000030111">
    <property type="component" value="Unassembled WGS sequence"/>
</dbReference>
<dbReference type="RefSeq" id="WP_026990870.1">
    <property type="nucleotide sequence ID" value="NZ_AUGP01000018.1"/>
</dbReference>
<evidence type="ECO:0000313" key="2">
    <source>
        <dbReference type="Proteomes" id="UP000030111"/>
    </source>
</evidence>
<gene>
    <name evidence="1" type="ORF">Q766_08475</name>
</gene>
<sequence length="196" mass="22344">MNYLIIILAFILALPGVAQTKFSENQIKIINVELNRQKSVFSNKYDTKPIIGDSILVNRAVIKNDKSPDDLKLWLENVKAKGLTASDYIDIFGKDSLDLYDLNVERCAEWTQEAFPNLKVSIYYEGKYKDTNTGKAKSLMAFSNATTLFLSVPQIRKDQKYALIQTSSAKHGGVLSIYKNTHQGWELYKNVILYYE</sequence>
<evidence type="ECO:0000313" key="1">
    <source>
        <dbReference type="EMBL" id="KGO93331.1"/>
    </source>
</evidence>
<protein>
    <submittedName>
        <fullName evidence="1">Uncharacterized protein</fullName>
    </submittedName>
</protein>